<evidence type="ECO:0008006" key="4">
    <source>
        <dbReference type="Google" id="ProtNLM"/>
    </source>
</evidence>
<keyword evidence="1" id="KW-0812">Transmembrane</keyword>
<keyword evidence="1" id="KW-1133">Transmembrane helix</keyword>
<organism evidence="2 3">
    <name type="scientific">Parasponia andersonii</name>
    <name type="common">Sponia andersonii</name>
    <dbReference type="NCBI Taxonomy" id="3476"/>
    <lineage>
        <taxon>Eukaryota</taxon>
        <taxon>Viridiplantae</taxon>
        <taxon>Streptophyta</taxon>
        <taxon>Embryophyta</taxon>
        <taxon>Tracheophyta</taxon>
        <taxon>Spermatophyta</taxon>
        <taxon>Magnoliopsida</taxon>
        <taxon>eudicotyledons</taxon>
        <taxon>Gunneridae</taxon>
        <taxon>Pentapetalae</taxon>
        <taxon>rosids</taxon>
        <taxon>fabids</taxon>
        <taxon>Rosales</taxon>
        <taxon>Cannabaceae</taxon>
        <taxon>Parasponia</taxon>
    </lineage>
</organism>
<keyword evidence="1" id="KW-0472">Membrane</keyword>
<name>A0A2P5BRY0_PARAD</name>
<proteinExistence type="predicted"/>
<keyword evidence="3" id="KW-1185">Reference proteome</keyword>
<comment type="caution">
    <text evidence="2">The sequence shown here is derived from an EMBL/GenBank/DDBJ whole genome shotgun (WGS) entry which is preliminary data.</text>
</comment>
<dbReference type="AlphaFoldDB" id="A0A2P5BRY0"/>
<dbReference type="Proteomes" id="UP000237105">
    <property type="component" value="Unassembled WGS sequence"/>
</dbReference>
<feature type="transmembrane region" description="Helical" evidence="1">
    <location>
        <begin position="39"/>
        <end position="61"/>
    </location>
</feature>
<reference evidence="3" key="1">
    <citation type="submission" date="2016-06" db="EMBL/GenBank/DDBJ databases">
        <title>Parallel loss of symbiosis genes in relatives of nitrogen-fixing non-legume Parasponia.</title>
        <authorList>
            <person name="Van Velzen R."/>
            <person name="Holmer R."/>
            <person name="Bu F."/>
            <person name="Rutten L."/>
            <person name="Van Zeijl A."/>
            <person name="Liu W."/>
            <person name="Santuari L."/>
            <person name="Cao Q."/>
            <person name="Sharma T."/>
            <person name="Shen D."/>
            <person name="Roswanjaya Y."/>
            <person name="Wardhani T."/>
            <person name="Kalhor M.S."/>
            <person name="Jansen J."/>
            <person name="Van den Hoogen J."/>
            <person name="Gungor B."/>
            <person name="Hartog M."/>
            <person name="Hontelez J."/>
            <person name="Verver J."/>
            <person name="Yang W.-C."/>
            <person name="Schijlen E."/>
            <person name="Repin R."/>
            <person name="Schilthuizen M."/>
            <person name="Schranz E."/>
            <person name="Heidstra R."/>
            <person name="Miyata K."/>
            <person name="Fedorova E."/>
            <person name="Kohlen W."/>
            <person name="Bisseling T."/>
            <person name="Smit S."/>
            <person name="Geurts R."/>
        </authorList>
    </citation>
    <scope>NUCLEOTIDE SEQUENCE [LARGE SCALE GENOMIC DNA]</scope>
    <source>
        <strain evidence="3">cv. WU1-14</strain>
    </source>
</reference>
<sequence length="103" mass="11965">MGHEIPTMRLPIRRRVHDDQFHGELQLKSSSASKTTHEIFYYFLAIVSFGRVAFGGGLFVWRQRVDSRWWQTLMAAEQVPTVAGHGEFVAGALWEKKKKYRDL</sequence>
<protein>
    <recommendedName>
        <fullName evidence="4">Transmembrane protein</fullName>
    </recommendedName>
</protein>
<evidence type="ECO:0000313" key="2">
    <source>
        <dbReference type="EMBL" id="PON51557.1"/>
    </source>
</evidence>
<evidence type="ECO:0000256" key="1">
    <source>
        <dbReference type="SAM" id="Phobius"/>
    </source>
</evidence>
<gene>
    <name evidence="2" type="ORF">PanWU01x14_214940</name>
</gene>
<dbReference type="EMBL" id="JXTB01000231">
    <property type="protein sequence ID" value="PON51557.1"/>
    <property type="molecule type" value="Genomic_DNA"/>
</dbReference>
<accession>A0A2P5BRY0</accession>
<evidence type="ECO:0000313" key="3">
    <source>
        <dbReference type="Proteomes" id="UP000237105"/>
    </source>
</evidence>